<keyword evidence="6" id="KW-0892">Osteogenesis</keyword>
<dbReference type="InterPro" id="IPR012919">
    <property type="entry name" value="SUN_dom"/>
</dbReference>
<sequence>MARLWRRRPRRRARRAADTAAAAAVPGAPCEGYLSALPWACRGGRPGGEPLRSRSSSATALRTLGPILALLLRLLHLGLGSGCCGEDVPPPGRGKKEEKMKKYRRALALVSCLSLCSLVWLPSWHVCCKESSSASTSYYSQDDNCALESEDTQFQKKNEREEPSNAELSGKLNSYLPIPPEENKVKDDYAVDVQNMETTKLNLPVVEALPTVDLHEDSSSVVVGSENIENSSSSSTSETTPVSKLDEIEKSGTLSLAKPGETEQSEADCDAGEAPDADTPVEQHAFVSPPESLVGQHIENVSSSHGKEKVTKSEFESKVSVSGQDGDDPKSGLNASDSLKNKSSDYADYKKPGETDPAPITGPKDPEDIPTFDEWKKKVMEVEKEKSQSLHPSSNGGPHATKKVQKNRNNYASVECGAKILAANPEAKSTSAILIENMDLYMLNPCSTKIWFVIELCEPIQVKQFDIANYELFSSTPKDFLVSISDRYPTNKWIKLGTFHGRDERTVQSFPLDEQMYAKYVKMFIKYIKVELVSHFGSEHFCPLSLIRVFGTSMVEEYEEIADSQYQSERQELFDEDYDYPLDYNTVEDKSSKNLLGSATNAILNMVNIAANILGAKTEDLTEGNKSISENATATTAPKMPESTGVSTPVPSPEYVINEVRTRDTDPSTSDTPKESPIVQLVQEEEEEASQSTVTLLGSGEQEDESSSWFESETQILCSELTSICCISSFSEYIYKWCSVRIALYRQRSRTAMSKGKEFVSAQPSLLLPVESVEVSLSQPPSGDVDNENMEREAETVVLDDLSSVHQGDLMNHTVDAIEIEPSHPQSLSQSLLLDITPEMNSLPKVEGSESVKYERGHTPLQVMPQESSVESDDEMGKKPESFSSVEKPSVIYETSKVNEIVDSAVKEDISSIEIITKVSETVPPPLNTAIVPDSEDGETKMSIADTPKQTVTPVMDPSLPEVKEEDQSPEDALLRGLQRTATDFYAELQNSTDLGYGNGNLVHGSNQKESVFMRLNNRIKALEVNMSLSGRYLEELSQRYRKQMEEMQKAFNKTIVKLQNTSRIAEEQDQRQTEAIHLLQAQLTNMTQLVSNLSTTVTELKREVSDRQSYLVMSLILCVILGLMLCMQRCRNTSQFDGDYISKLPKSNQYPSPKRCFSSYDDMNLKRRTSFPLIRSKSLQFTGKEVDPNDLYIVEPLKFSPEKKKKRCKYKTEKIETIKPADPLHPIANGDIKGRKPFTNQRDFSNMGEVYHSSYKGPPSEGSSETSSQSEESYFCGISACTSLCNGQTQKTKTEKRALKRRRSKVQDQGKLIKALIQTKSGSLPSLHDIIKGNKEITVGAFGVTAVSGHI</sequence>
<keyword evidence="9" id="KW-0472">Membrane</keyword>
<feature type="domain" description="SUN" evidence="17">
    <location>
        <begin position="385"/>
        <end position="554"/>
    </location>
</feature>
<dbReference type="PANTHER" id="PTHR12953:SF0">
    <property type="entry name" value="SUN DOMAIN-CONTAINING OSSIFICATION FACTOR"/>
    <property type="match status" value="1"/>
</dbReference>
<feature type="compositionally biased region" description="Basic and acidic residues" evidence="16">
    <location>
        <begin position="339"/>
        <end position="354"/>
    </location>
</feature>
<evidence type="ECO:0000256" key="4">
    <source>
        <dbReference type="ARBA" id="ARBA00022729"/>
    </source>
</evidence>
<proteinExistence type="predicted"/>
<dbReference type="Gene3D" id="2.60.120.260">
    <property type="entry name" value="Galactose-binding domain-like"/>
    <property type="match status" value="1"/>
</dbReference>
<dbReference type="Pfam" id="PF07738">
    <property type="entry name" value="Sad1_UNC"/>
    <property type="match status" value="1"/>
</dbReference>
<dbReference type="GO" id="GO:0001503">
    <property type="term" value="P:ossification"/>
    <property type="evidence" value="ECO:0007669"/>
    <property type="project" value="UniProtKB-KW"/>
</dbReference>
<keyword evidence="8" id="KW-0175">Coiled coil</keyword>
<dbReference type="OrthoDB" id="266334at2759"/>
<feature type="region of interest" description="Disordered" evidence="16">
    <location>
        <begin position="630"/>
        <end position="676"/>
    </location>
</feature>
<evidence type="ECO:0000259" key="17">
    <source>
        <dbReference type="PROSITE" id="PS51469"/>
    </source>
</evidence>
<keyword evidence="1" id="KW-0217">Developmental protein</keyword>
<evidence type="ECO:0000256" key="1">
    <source>
        <dbReference type="ARBA" id="ARBA00022473"/>
    </source>
</evidence>
<reference evidence="19" key="3">
    <citation type="submission" date="2025-08" db="UniProtKB">
        <authorList>
            <consortium name="RefSeq"/>
        </authorList>
    </citation>
    <scope>IDENTIFICATION</scope>
    <source>
        <strain evidence="19">17A/GY</strain>
        <tissue evidence="19">Liver</tissue>
    </source>
</reference>
<evidence type="ECO:0000256" key="6">
    <source>
        <dbReference type="ARBA" id="ARBA00022855"/>
    </source>
</evidence>
<feature type="compositionally biased region" description="Acidic residues" evidence="16">
    <location>
        <begin position="263"/>
        <end position="276"/>
    </location>
</feature>
<feature type="region of interest" description="Disordered" evidence="16">
    <location>
        <begin position="846"/>
        <end position="883"/>
    </location>
</feature>
<dbReference type="GeneID" id="100753995"/>
<dbReference type="PANTHER" id="PTHR12953">
    <property type="entry name" value="MEMBRANE PROTEIN CH1 RELATED"/>
    <property type="match status" value="1"/>
</dbReference>
<evidence type="ECO:0000256" key="12">
    <source>
        <dbReference type="ARBA" id="ARBA00055064"/>
    </source>
</evidence>
<evidence type="ECO:0000256" key="9">
    <source>
        <dbReference type="ARBA" id="ARBA00023136"/>
    </source>
</evidence>
<evidence type="ECO:0000256" key="11">
    <source>
        <dbReference type="ARBA" id="ARBA00034697"/>
    </source>
</evidence>
<dbReference type="KEGG" id="cge:100753995"/>
<reference evidence="18" key="1">
    <citation type="journal article" date="2018" name="Biotechnol. Bioeng.">
        <title>A reference genome of the Chinese hamster based on a hybrid assembly strategy.</title>
        <authorList>
            <person name="Rupp O."/>
            <person name="MacDonald M.L."/>
            <person name="Li S."/>
            <person name="Dhiman H."/>
            <person name="Polson S."/>
            <person name="Griep S."/>
            <person name="Heffner K."/>
            <person name="Hernandez I."/>
            <person name="Brinkrolf K."/>
            <person name="Jadhav V."/>
            <person name="Samoudi M."/>
            <person name="Hao H."/>
            <person name="Kingham B."/>
            <person name="Goesmann A."/>
            <person name="Betenbaugh M.J."/>
            <person name="Lewis N.E."/>
            <person name="Borth N."/>
            <person name="Lee K.H."/>
        </authorList>
    </citation>
    <scope>NUCLEOTIDE SEQUENCE [LARGE SCALE GENOMIC DNA]</scope>
    <source>
        <strain evidence="18">17A/GY</strain>
    </source>
</reference>
<feature type="compositionally biased region" description="Basic and acidic residues" evidence="16">
    <location>
        <begin position="153"/>
        <end position="163"/>
    </location>
</feature>
<evidence type="ECO:0000313" key="18">
    <source>
        <dbReference type="Proteomes" id="UP001108280"/>
    </source>
</evidence>
<feature type="region of interest" description="Disordered" evidence="16">
    <location>
        <begin position="150"/>
        <end position="183"/>
    </location>
</feature>
<dbReference type="FunFam" id="2.60.120.260:FF:000024">
    <property type="entry name" value="SUN domain containing ossification factor"/>
    <property type="match status" value="1"/>
</dbReference>
<feature type="compositionally biased region" description="Basic and acidic residues" evidence="16">
    <location>
        <begin position="373"/>
        <end position="388"/>
    </location>
</feature>
<evidence type="ECO:0000256" key="15">
    <source>
        <dbReference type="ARBA" id="ARBA00081911"/>
    </source>
</evidence>
<dbReference type="InterPro" id="IPR008979">
    <property type="entry name" value="Galactose-bd-like_sf"/>
</dbReference>
<dbReference type="RefSeq" id="XP_027273031.1">
    <property type="nucleotide sequence ID" value="XM_027417230.2"/>
</dbReference>
<comment type="function">
    <text evidence="12">Required for bone modeling during late embryogenesis. Regulates type I collagen synthesis in osteoblasts during their postnatal maturation.</text>
</comment>
<keyword evidence="2" id="KW-0597">Phosphoprotein</keyword>
<keyword evidence="7" id="KW-1133">Transmembrane helix</keyword>
<evidence type="ECO:0000256" key="8">
    <source>
        <dbReference type="ARBA" id="ARBA00023054"/>
    </source>
</evidence>
<organism evidence="18 19">
    <name type="scientific">Cricetulus griseus</name>
    <name type="common">Chinese hamster</name>
    <name type="synonym">Cricetulus barabensis griseus</name>
    <dbReference type="NCBI Taxonomy" id="10029"/>
    <lineage>
        <taxon>Eukaryota</taxon>
        <taxon>Metazoa</taxon>
        <taxon>Chordata</taxon>
        <taxon>Craniata</taxon>
        <taxon>Vertebrata</taxon>
        <taxon>Euteleostomi</taxon>
        <taxon>Mammalia</taxon>
        <taxon>Eutheria</taxon>
        <taxon>Euarchontoglires</taxon>
        <taxon>Glires</taxon>
        <taxon>Rodentia</taxon>
        <taxon>Myomorpha</taxon>
        <taxon>Muroidea</taxon>
        <taxon>Cricetidae</taxon>
        <taxon>Cricetinae</taxon>
        <taxon>Cricetulus</taxon>
    </lineage>
</organism>
<evidence type="ECO:0000256" key="7">
    <source>
        <dbReference type="ARBA" id="ARBA00022989"/>
    </source>
</evidence>
<dbReference type="PROSITE" id="PS51469">
    <property type="entry name" value="SUN"/>
    <property type="match status" value="1"/>
</dbReference>
<dbReference type="Proteomes" id="UP001108280">
    <property type="component" value="Chromosome 5"/>
</dbReference>
<reference evidence="18" key="2">
    <citation type="journal article" date="2020" name="Biotechnol. Bioeng.">
        <title>Chromosome-scale scaffolds for the Chinese hamster reference genome assembly to facilitate the study of the CHO epigenome.</title>
        <authorList>
            <person name="Hilliard W."/>
            <person name="MacDonald M."/>
            <person name="Lee K.H."/>
        </authorList>
    </citation>
    <scope>NUCLEOTIDE SEQUENCE [LARGE SCALE GENOMIC DNA]</scope>
    <source>
        <strain evidence="18">17A/GY</strain>
    </source>
</reference>
<dbReference type="GO" id="GO:0030867">
    <property type="term" value="C:rough endoplasmic reticulum membrane"/>
    <property type="evidence" value="ECO:0007669"/>
    <property type="project" value="UniProtKB-SubCell"/>
</dbReference>
<feature type="region of interest" description="Disordered" evidence="16">
    <location>
        <begin position="301"/>
        <end position="404"/>
    </location>
</feature>
<name>A0A9J7G092_CRIGR</name>
<dbReference type="SUPFAM" id="SSF49785">
    <property type="entry name" value="Galactose-binding domain-like"/>
    <property type="match status" value="1"/>
</dbReference>
<dbReference type="InterPro" id="IPR045120">
    <property type="entry name" value="Suco/Slp1-like"/>
</dbReference>
<feature type="region of interest" description="Disordered" evidence="16">
    <location>
        <begin position="217"/>
        <end position="279"/>
    </location>
</feature>
<feature type="region of interest" description="Disordered" evidence="16">
    <location>
        <begin position="950"/>
        <end position="970"/>
    </location>
</feature>
<feature type="compositionally biased region" description="Basic and acidic residues" evidence="16">
    <location>
        <begin position="305"/>
        <end position="317"/>
    </location>
</feature>
<evidence type="ECO:0000256" key="5">
    <source>
        <dbReference type="ARBA" id="ARBA00022824"/>
    </source>
</evidence>
<feature type="compositionally biased region" description="Low complexity" evidence="16">
    <location>
        <begin position="1261"/>
        <end position="1270"/>
    </location>
</feature>
<evidence type="ECO:0000256" key="2">
    <source>
        <dbReference type="ARBA" id="ARBA00022553"/>
    </source>
</evidence>
<feature type="compositionally biased region" description="Basic and acidic residues" evidence="16">
    <location>
        <begin position="847"/>
        <end position="858"/>
    </location>
</feature>
<evidence type="ECO:0000256" key="14">
    <source>
        <dbReference type="ARBA" id="ARBA00075366"/>
    </source>
</evidence>
<evidence type="ECO:0000256" key="3">
    <source>
        <dbReference type="ARBA" id="ARBA00022692"/>
    </source>
</evidence>
<protein>
    <recommendedName>
        <fullName evidence="13">SUN domain-containing ossification factor</fullName>
    </recommendedName>
    <alternativeName>
        <fullName evidence="15">Membrane protein CH1</fullName>
    </alternativeName>
    <alternativeName>
        <fullName evidence="14">SUN-like protein 1</fullName>
    </alternativeName>
</protein>
<gene>
    <name evidence="19" type="primary">Suco</name>
</gene>
<keyword evidence="4" id="KW-0732">Signal</keyword>
<comment type="subcellular location">
    <subcellularLocation>
        <location evidence="11">Rough endoplasmic reticulum membrane</location>
        <topology evidence="11">Single-pass type I membrane protein</topology>
    </subcellularLocation>
</comment>
<evidence type="ECO:0000313" key="19">
    <source>
        <dbReference type="RefSeq" id="XP_027273031.1"/>
    </source>
</evidence>
<feature type="region of interest" description="Disordered" evidence="16">
    <location>
        <begin position="1250"/>
        <end position="1270"/>
    </location>
</feature>
<keyword evidence="10" id="KW-0325">Glycoprotein</keyword>
<dbReference type="GO" id="GO:0034975">
    <property type="term" value="P:protein folding in endoplasmic reticulum"/>
    <property type="evidence" value="ECO:0007669"/>
    <property type="project" value="TreeGrafter"/>
</dbReference>
<dbReference type="CTD" id="51430"/>
<keyword evidence="18" id="KW-1185">Reference proteome</keyword>
<keyword evidence="3" id="KW-0812">Transmembrane</keyword>
<dbReference type="GO" id="GO:0046850">
    <property type="term" value="P:regulation of bone remodeling"/>
    <property type="evidence" value="ECO:0007669"/>
    <property type="project" value="TreeGrafter"/>
</dbReference>
<keyword evidence="5" id="KW-0256">Endoplasmic reticulum</keyword>
<feature type="compositionally biased region" description="Low complexity" evidence="16">
    <location>
        <begin position="219"/>
        <end position="243"/>
    </location>
</feature>
<evidence type="ECO:0000256" key="13">
    <source>
        <dbReference type="ARBA" id="ARBA00067685"/>
    </source>
</evidence>
<evidence type="ECO:0000256" key="10">
    <source>
        <dbReference type="ARBA" id="ARBA00023180"/>
    </source>
</evidence>
<accession>A0A9J7G092</accession>
<evidence type="ECO:0000256" key="16">
    <source>
        <dbReference type="SAM" id="MobiDB-lite"/>
    </source>
</evidence>